<dbReference type="HOGENOM" id="CLU_3403840_0_0_6"/>
<name>Q2SBU3_HAHCH</name>
<dbReference type="Proteomes" id="UP000000238">
    <property type="component" value="Chromosome"/>
</dbReference>
<dbReference type="STRING" id="349521.HCH_05204"/>
<accession>Q2SBU3</accession>
<reference evidence="1 2" key="1">
    <citation type="journal article" date="2005" name="Nucleic Acids Res.">
        <title>Genomic blueprint of Hahella chejuensis, a marine microbe producing an algicidal agent.</title>
        <authorList>
            <person name="Jeong H."/>
            <person name="Yim J.H."/>
            <person name="Lee C."/>
            <person name="Choi S.-H."/>
            <person name="Park Y.K."/>
            <person name="Yoon S.H."/>
            <person name="Hur C.-G."/>
            <person name="Kang H.-Y."/>
            <person name="Kim D."/>
            <person name="Lee H.H."/>
            <person name="Park K.H."/>
            <person name="Park S.-H."/>
            <person name="Park H.-S."/>
            <person name="Lee H.K."/>
            <person name="Oh T.K."/>
            <person name="Kim J.F."/>
        </authorList>
    </citation>
    <scope>NUCLEOTIDE SEQUENCE [LARGE SCALE GENOMIC DNA]</scope>
    <source>
        <strain evidence="1 2">KCTC 2396</strain>
    </source>
</reference>
<dbReference type="AlphaFoldDB" id="Q2SBU3"/>
<dbReference type="EMBL" id="CP000155">
    <property type="protein sequence ID" value="ABC31881.1"/>
    <property type="molecule type" value="Genomic_DNA"/>
</dbReference>
<dbReference type="KEGG" id="hch:HCH_05204"/>
<organism evidence="1 2">
    <name type="scientific">Hahella chejuensis (strain KCTC 2396)</name>
    <dbReference type="NCBI Taxonomy" id="349521"/>
    <lineage>
        <taxon>Bacteria</taxon>
        <taxon>Pseudomonadati</taxon>
        <taxon>Pseudomonadota</taxon>
        <taxon>Gammaproteobacteria</taxon>
        <taxon>Oceanospirillales</taxon>
        <taxon>Hahellaceae</taxon>
        <taxon>Hahella</taxon>
    </lineage>
</organism>
<protein>
    <submittedName>
        <fullName evidence="1">Uncharacterized protein</fullName>
    </submittedName>
</protein>
<gene>
    <name evidence="1" type="ordered locus">HCH_05204</name>
</gene>
<proteinExistence type="predicted"/>
<keyword evidence="2" id="KW-1185">Reference proteome</keyword>
<sequence>MIYQHEASNKGALHVLKEQTQGRFSAANLA</sequence>
<evidence type="ECO:0000313" key="2">
    <source>
        <dbReference type="Proteomes" id="UP000000238"/>
    </source>
</evidence>
<evidence type="ECO:0000313" key="1">
    <source>
        <dbReference type="EMBL" id="ABC31881.1"/>
    </source>
</evidence>